<name>A0A6J4QBT1_9ACTN</name>
<feature type="non-terminal residue" evidence="2">
    <location>
        <position position="1"/>
    </location>
</feature>
<feature type="compositionally biased region" description="Low complexity" evidence="1">
    <location>
        <begin position="271"/>
        <end position="281"/>
    </location>
</feature>
<evidence type="ECO:0000256" key="1">
    <source>
        <dbReference type="SAM" id="MobiDB-lite"/>
    </source>
</evidence>
<feature type="compositionally biased region" description="Basic and acidic residues" evidence="1">
    <location>
        <begin position="33"/>
        <end position="43"/>
    </location>
</feature>
<feature type="region of interest" description="Disordered" evidence="1">
    <location>
        <begin position="235"/>
        <end position="292"/>
    </location>
</feature>
<reference evidence="2" key="1">
    <citation type="submission" date="2020-02" db="EMBL/GenBank/DDBJ databases">
        <authorList>
            <person name="Meier V. D."/>
        </authorList>
    </citation>
    <scope>NUCLEOTIDE SEQUENCE</scope>
    <source>
        <strain evidence="2">AVDCRST_MAG78</strain>
    </source>
</reference>
<dbReference type="AlphaFoldDB" id="A0A6J4QBT1"/>
<feature type="compositionally biased region" description="Basic and acidic residues" evidence="1">
    <location>
        <begin position="235"/>
        <end position="263"/>
    </location>
</feature>
<feature type="compositionally biased region" description="Basic and acidic residues" evidence="1">
    <location>
        <begin position="73"/>
        <end position="91"/>
    </location>
</feature>
<evidence type="ECO:0000313" key="2">
    <source>
        <dbReference type="EMBL" id="CAA9440411.1"/>
    </source>
</evidence>
<gene>
    <name evidence="2" type="ORF">AVDCRST_MAG78-2375</name>
</gene>
<protein>
    <submittedName>
        <fullName evidence="2">DNA mismatch repair protein MutL</fullName>
    </submittedName>
</protein>
<accession>A0A6J4QBT1</accession>
<feature type="compositionally biased region" description="Basic and acidic residues" evidence="1">
    <location>
        <begin position="98"/>
        <end position="122"/>
    </location>
</feature>
<organism evidence="2">
    <name type="scientific">uncultured Rubrobacteraceae bacterium</name>
    <dbReference type="NCBI Taxonomy" id="349277"/>
    <lineage>
        <taxon>Bacteria</taxon>
        <taxon>Bacillati</taxon>
        <taxon>Actinomycetota</taxon>
        <taxon>Rubrobacteria</taxon>
        <taxon>Rubrobacterales</taxon>
        <taxon>Rubrobacteraceae</taxon>
        <taxon>environmental samples</taxon>
    </lineage>
</organism>
<proteinExistence type="predicted"/>
<sequence>EYSRTRSRSSPAGRGRGGRRSAGLCGQGAGRELPGRRGHENRGRARRRRRVAYPRPGRWLGHIPRGRPPGCHAARDQQDKGRLRPRSRDHFGLPGRSPRLDGERLGLLPDHLDRRGRRNEGRGRRRRRGPRLPRLASQRDDRPHRQALLQRPRPPGLPQGRPRRARGDSGGLDPPRHRPSVSRLPSRREGPRLPLAAACQGFTRTPRAGPRRRQGPCYAASRVRVRRLRGLRVRCPAERDRGEPGEPDGRGERSMGARREPYPRHRRRLPGDAPLGALPAGSPAHRGGPPPG</sequence>
<dbReference type="EMBL" id="CADCVB010000157">
    <property type="protein sequence ID" value="CAA9440411.1"/>
    <property type="molecule type" value="Genomic_DNA"/>
</dbReference>
<feature type="non-terminal residue" evidence="2">
    <location>
        <position position="292"/>
    </location>
</feature>
<feature type="region of interest" description="Disordered" evidence="1">
    <location>
        <begin position="1"/>
        <end position="216"/>
    </location>
</feature>